<dbReference type="SUPFAM" id="SSF52151">
    <property type="entry name" value="FabD/lysophospholipase-like"/>
    <property type="match status" value="1"/>
</dbReference>
<accession>A0AB39PPD5</accession>
<dbReference type="GO" id="GO:0071770">
    <property type="term" value="P:DIM/DIP cell wall layer assembly"/>
    <property type="evidence" value="ECO:0007669"/>
    <property type="project" value="TreeGrafter"/>
</dbReference>
<name>A0AB39PPD5_9ACTN</name>
<feature type="domain" description="Carrier" evidence="5">
    <location>
        <begin position="368"/>
        <end position="448"/>
    </location>
</feature>
<dbReference type="InterPro" id="IPR016036">
    <property type="entry name" value="Malonyl_transacylase_ACP-bd"/>
</dbReference>
<dbReference type="SMART" id="SM00827">
    <property type="entry name" value="PKS_AT"/>
    <property type="match status" value="1"/>
</dbReference>
<evidence type="ECO:0000256" key="2">
    <source>
        <dbReference type="ARBA" id="ARBA00022553"/>
    </source>
</evidence>
<dbReference type="AlphaFoldDB" id="A0AB39PPD5"/>
<dbReference type="EMBL" id="CP163439">
    <property type="protein sequence ID" value="XDQ31942.1"/>
    <property type="molecule type" value="Genomic_DNA"/>
</dbReference>
<dbReference type="InterPro" id="IPR016035">
    <property type="entry name" value="Acyl_Trfase/lysoPLipase"/>
</dbReference>
<dbReference type="InterPro" id="IPR009081">
    <property type="entry name" value="PP-bd_ACP"/>
</dbReference>
<dbReference type="Gene3D" id="1.10.1200.10">
    <property type="entry name" value="ACP-like"/>
    <property type="match status" value="1"/>
</dbReference>
<feature type="region of interest" description="Disordered" evidence="4">
    <location>
        <begin position="318"/>
        <end position="368"/>
    </location>
</feature>
<dbReference type="SUPFAM" id="SSF55048">
    <property type="entry name" value="Probable ACP-binding domain of malonyl-CoA ACP transacylase"/>
    <property type="match status" value="1"/>
</dbReference>
<keyword evidence="2" id="KW-0597">Phosphoprotein</keyword>
<dbReference type="PANTHER" id="PTHR43775">
    <property type="entry name" value="FATTY ACID SYNTHASE"/>
    <property type="match status" value="1"/>
</dbReference>
<dbReference type="RefSeq" id="WP_369166433.1">
    <property type="nucleotide sequence ID" value="NZ_CP163439.1"/>
</dbReference>
<dbReference type="GO" id="GO:0005886">
    <property type="term" value="C:plasma membrane"/>
    <property type="evidence" value="ECO:0007669"/>
    <property type="project" value="TreeGrafter"/>
</dbReference>
<dbReference type="GO" id="GO:0004312">
    <property type="term" value="F:fatty acid synthase activity"/>
    <property type="evidence" value="ECO:0007669"/>
    <property type="project" value="TreeGrafter"/>
</dbReference>
<keyword evidence="6" id="KW-0808">Transferase</keyword>
<protein>
    <submittedName>
        <fullName evidence="6">Acyltransferase domain-containing protein</fullName>
    </submittedName>
</protein>
<dbReference type="GO" id="GO:0006633">
    <property type="term" value="P:fatty acid biosynthetic process"/>
    <property type="evidence" value="ECO:0007669"/>
    <property type="project" value="TreeGrafter"/>
</dbReference>
<keyword evidence="6" id="KW-0012">Acyltransferase</keyword>
<keyword evidence="3" id="KW-0045">Antibiotic biosynthesis</keyword>
<reference evidence="6" key="1">
    <citation type="submission" date="2024-07" db="EMBL/GenBank/DDBJ databases">
        <authorList>
            <person name="Yu S.T."/>
        </authorList>
    </citation>
    <scope>NUCLEOTIDE SEQUENCE</scope>
    <source>
        <strain evidence="6">R28</strain>
    </source>
</reference>
<proteinExistence type="predicted"/>
<dbReference type="InterPro" id="IPR050091">
    <property type="entry name" value="PKS_NRPS_Biosynth_Enz"/>
</dbReference>
<feature type="compositionally biased region" description="Acidic residues" evidence="4">
    <location>
        <begin position="345"/>
        <end position="355"/>
    </location>
</feature>
<dbReference type="InterPro" id="IPR014043">
    <property type="entry name" value="Acyl_transferase_dom"/>
</dbReference>
<organism evidence="6">
    <name type="scientific">Streptomyces sp. R28</name>
    <dbReference type="NCBI Taxonomy" id="3238628"/>
    <lineage>
        <taxon>Bacteria</taxon>
        <taxon>Bacillati</taxon>
        <taxon>Actinomycetota</taxon>
        <taxon>Actinomycetes</taxon>
        <taxon>Kitasatosporales</taxon>
        <taxon>Streptomycetaceae</taxon>
        <taxon>Streptomyces</taxon>
    </lineage>
</organism>
<dbReference type="GO" id="GO:0017000">
    <property type="term" value="P:antibiotic biosynthetic process"/>
    <property type="evidence" value="ECO:0007669"/>
    <property type="project" value="UniProtKB-KW"/>
</dbReference>
<dbReference type="Pfam" id="PF00550">
    <property type="entry name" value="PP-binding"/>
    <property type="match status" value="1"/>
</dbReference>
<evidence type="ECO:0000256" key="4">
    <source>
        <dbReference type="SAM" id="MobiDB-lite"/>
    </source>
</evidence>
<dbReference type="Pfam" id="PF00698">
    <property type="entry name" value="Acyl_transf_1"/>
    <property type="match status" value="1"/>
</dbReference>
<dbReference type="PROSITE" id="PS50075">
    <property type="entry name" value="CARRIER"/>
    <property type="match status" value="1"/>
</dbReference>
<dbReference type="GO" id="GO:0005737">
    <property type="term" value="C:cytoplasm"/>
    <property type="evidence" value="ECO:0007669"/>
    <property type="project" value="TreeGrafter"/>
</dbReference>
<dbReference type="InterPro" id="IPR036736">
    <property type="entry name" value="ACP-like_sf"/>
</dbReference>
<evidence type="ECO:0000256" key="3">
    <source>
        <dbReference type="ARBA" id="ARBA00023194"/>
    </source>
</evidence>
<dbReference type="SUPFAM" id="SSF47336">
    <property type="entry name" value="ACP-like"/>
    <property type="match status" value="1"/>
</dbReference>
<dbReference type="Gene3D" id="3.40.366.10">
    <property type="entry name" value="Malonyl-Coenzyme A Acyl Carrier Protein, domain 2"/>
    <property type="match status" value="1"/>
</dbReference>
<dbReference type="InterPro" id="IPR001227">
    <property type="entry name" value="Ac_transferase_dom_sf"/>
</dbReference>
<evidence type="ECO:0000256" key="1">
    <source>
        <dbReference type="ARBA" id="ARBA00022450"/>
    </source>
</evidence>
<sequence length="454" mass="48338">MPRRTAFLFPGLGAYSPGMLAQARKDHTQVTETLDEIDRLSAEHGVPPVSEVLFGAAPPAIDEMMDRPAELLQMAIFGASVATHRLLVDAGVRPYALVGHSFGEIAALVCSGAFTLKDGVRLVCARSEALKEWEGRGAMAAVGADEELVGHLIGALDESDLVIGCVNGPRQTVISGPVDAIERAGKAAAALDLFFTRLYLPYASHHPSMRGAVTRFIMLTEGIGQHPMDHPVISPIHGRRYADGDDLLRLLGECLVLPVRFTDTVRQLHARGVTGYVETGALKALTRCAELTVPGITTYAPLLDPERESEALRSVITDCGDSTWAPPPPPPSTPEAAPAPAVEGGEGDEVDEVDEHEPAPGIPEPASADREAVLGRLRELYGQALEYPPDLLTADALLEAELGVDSLKQTALLTRVAEEFKLTEGSRGLRILELNSLGAIADHVIAHADGQAVR</sequence>
<gene>
    <name evidence="6" type="ORF">AB5J49_00390</name>
</gene>
<evidence type="ECO:0000259" key="5">
    <source>
        <dbReference type="PROSITE" id="PS50075"/>
    </source>
</evidence>
<evidence type="ECO:0000313" key="6">
    <source>
        <dbReference type="EMBL" id="XDQ31942.1"/>
    </source>
</evidence>
<dbReference type="PROSITE" id="PS00012">
    <property type="entry name" value="PHOSPHOPANTETHEINE"/>
    <property type="match status" value="1"/>
</dbReference>
<feature type="compositionally biased region" description="Low complexity" evidence="4">
    <location>
        <begin position="334"/>
        <end position="343"/>
    </location>
</feature>
<keyword evidence="1" id="KW-0596">Phosphopantetheine</keyword>
<dbReference type="PANTHER" id="PTHR43775:SF37">
    <property type="entry name" value="SI:DKEY-61P9.11"/>
    <property type="match status" value="1"/>
</dbReference>
<dbReference type="InterPro" id="IPR006162">
    <property type="entry name" value="Ppantetheine_attach_site"/>
</dbReference>